<proteinExistence type="predicted"/>
<organism evidence="2 3">
    <name type="scientific">Ceratodon purpureus</name>
    <name type="common">Fire moss</name>
    <name type="synonym">Dicranum purpureum</name>
    <dbReference type="NCBI Taxonomy" id="3225"/>
    <lineage>
        <taxon>Eukaryota</taxon>
        <taxon>Viridiplantae</taxon>
        <taxon>Streptophyta</taxon>
        <taxon>Embryophyta</taxon>
        <taxon>Bryophyta</taxon>
        <taxon>Bryophytina</taxon>
        <taxon>Bryopsida</taxon>
        <taxon>Dicranidae</taxon>
        <taxon>Pseudoditrichales</taxon>
        <taxon>Ditrichaceae</taxon>
        <taxon>Ceratodon</taxon>
    </lineage>
</organism>
<sequence>MLVLLVDWLLGAVLCVETSSSDAHAHRSVELKYNLSMRCAVEGGSEIWGLFLLTASGSYKMRSLVD</sequence>
<name>A0A8T0IZP6_CERPU</name>
<accession>A0A8T0IZP6</accession>
<dbReference type="EMBL" id="CM026422">
    <property type="protein sequence ID" value="KAG0588359.1"/>
    <property type="molecule type" value="Genomic_DNA"/>
</dbReference>
<dbReference type="AlphaFoldDB" id="A0A8T0IZP6"/>
<evidence type="ECO:0000313" key="2">
    <source>
        <dbReference type="EMBL" id="KAG0588359.1"/>
    </source>
</evidence>
<feature type="signal peptide" evidence="1">
    <location>
        <begin position="1"/>
        <end position="15"/>
    </location>
</feature>
<gene>
    <name evidence="2" type="ORF">KC19_2G237800</name>
</gene>
<evidence type="ECO:0008006" key="4">
    <source>
        <dbReference type="Google" id="ProtNLM"/>
    </source>
</evidence>
<keyword evidence="1" id="KW-0732">Signal</keyword>
<protein>
    <recommendedName>
        <fullName evidence="4">Secreted protein</fullName>
    </recommendedName>
</protein>
<keyword evidence="3" id="KW-1185">Reference proteome</keyword>
<reference evidence="2" key="1">
    <citation type="submission" date="2020-06" db="EMBL/GenBank/DDBJ databases">
        <title>WGS assembly of Ceratodon purpureus strain R40.</title>
        <authorList>
            <person name="Carey S.B."/>
            <person name="Jenkins J."/>
            <person name="Shu S."/>
            <person name="Lovell J.T."/>
            <person name="Sreedasyam A."/>
            <person name="Maumus F."/>
            <person name="Tiley G.P."/>
            <person name="Fernandez-Pozo N."/>
            <person name="Barry K."/>
            <person name="Chen C."/>
            <person name="Wang M."/>
            <person name="Lipzen A."/>
            <person name="Daum C."/>
            <person name="Saski C.A."/>
            <person name="Payton A.C."/>
            <person name="Mcbreen J.C."/>
            <person name="Conrad R.E."/>
            <person name="Kollar L.M."/>
            <person name="Olsson S."/>
            <person name="Huttunen S."/>
            <person name="Landis J.B."/>
            <person name="Wickett N.J."/>
            <person name="Johnson M.G."/>
            <person name="Rensing S.A."/>
            <person name="Grimwood J."/>
            <person name="Schmutz J."/>
            <person name="Mcdaniel S.F."/>
        </authorList>
    </citation>
    <scope>NUCLEOTIDE SEQUENCE</scope>
    <source>
        <strain evidence="2">R40</strain>
    </source>
</reference>
<comment type="caution">
    <text evidence="2">The sequence shown here is derived from an EMBL/GenBank/DDBJ whole genome shotgun (WGS) entry which is preliminary data.</text>
</comment>
<dbReference type="Proteomes" id="UP000822688">
    <property type="component" value="Chromosome 2"/>
</dbReference>
<evidence type="ECO:0000313" key="3">
    <source>
        <dbReference type="Proteomes" id="UP000822688"/>
    </source>
</evidence>
<evidence type="ECO:0000256" key="1">
    <source>
        <dbReference type="SAM" id="SignalP"/>
    </source>
</evidence>
<feature type="chain" id="PRO_5035865448" description="Secreted protein" evidence="1">
    <location>
        <begin position="16"/>
        <end position="66"/>
    </location>
</feature>